<gene>
    <name evidence="7" type="ORF">MNBD_NITROSPINAE01-404</name>
</gene>
<keyword evidence="4" id="KW-0406">Ion transport</keyword>
<dbReference type="PANTHER" id="PTHR11910">
    <property type="entry name" value="ATP SYNTHASE DELTA CHAIN"/>
    <property type="match status" value="1"/>
</dbReference>
<evidence type="ECO:0000256" key="6">
    <source>
        <dbReference type="ARBA" id="ARBA00023310"/>
    </source>
</evidence>
<dbReference type="PRINTS" id="PR00125">
    <property type="entry name" value="ATPASEDELTA"/>
</dbReference>
<dbReference type="InterPro" id="IPR000711">
    <property type="entry name" value="ATPase_OSCP/dsu"/>
</dbReference>
<keyword evidence="7" id="KW-0378">Hydrolase</keyword>
<dbReference type="GO" id="GO:0016787">
    <property type="term" value="F:hydrolase activity"/>
    <property type="evidence" value="ECO:0007669"/>
    <property type="project" value="UniProtKB-KW"/>
</dbReference>
<comment type="subcellular location">
    <subcellularLocation>
        <location evidence="1">Membrane</location>
    </subcellularLocation>
</comment>
<dbReference type="AlphaFoldDB" id="A0A3B1BRR4"/>
<evidence type="ECO:0000256" key="1">
    <source>
        <dbReference type="ARBA" id="ARBA00004370"/>
    </source>
</evidence>
<evidence type="ECO:0000256" key="2">
    <source>
        <dbReference type="ARBA" id="ARBA00022448"/>
    </source>
</evidence>
<proteinExistence type="inferred from homology"/>
<dbReference type="Pfam" id="PF00213">
    <property type="entry name" value="OSCP"/>
    <property type="match status" value="1"/>
</dbReference>
<name>A0A3B1BRR4_9ZZZZ</name>
<dbReference type="Gene3D" id="1.10.520.20">
    <property type="entry name" value="N-terminal domain of the delta subunit of the F1F0-ATP synthase"/>
    <property type="match status" value="1"/>
</dbReference>
<dbReference type="GO" id="GO:0046933">
    <property type="term" value="F:proton-transporting ATP synthase activity, rotational mechanism"/>
    <property type="evidence" value="ECO:0007669"/>
    <property type="project" value="InterPro"/>
</dbReference>
<evidence type="ECO:0000256" key="4">
    <source>
        <dbReference type="ARBA" id="ARBA00023065"/>
    </source>
</evidence>
<evidence type="ECO:0000313" key="7">
    <source>
        <dbReference type="EMBL" id="VAX17241.1"/>
    </source>
</evidence>
<dbReference type="NCBIfam" id="TIGR01145">
    <property type="entry name" value="ATP_synt_delta"/>
    <property type="match status" value="1"/>
</dbReference>
<dbReference type="EMBL" id="UOGC01000048">
    <property type="protein sequence ID" value="VAX17241.1"/>
    <property type="molecule type" value="Genomic_DNA"/>
</dbReference>
<protein>
    <submittedName>
        <fullName evidence="7">ATP synthase delta chain</fullName>
        <ecNumber evidence="7">3.6.3.14</ecNumber>
    </submittedName>
</protein>
<reference evidence="7" key="1">
    <citation type="submission" date="2018-06" db="EMBL/GenBank/DDBJ databases">
        <authorList>
            <person name="Zhirakovskaya E."/>
        </authorList>
    </citation>
    <scope>NUCLEOTIDE SEQUENCE</scope>
</reference>
<dbReference type="EC" id="3.6.3.14" evidence="7"/>
<organism evidence="7">
    <name type="scientific">hydrothermal vent metagenome</name>
    <dbReference type="NCBI Taxonomy" id="652676"/>
    <lineage>
        <taxon>unclassified sequences</taxon>
        <taxon>metagenomes</taxon>
        <taxon>ecological metagenomes</taxon>
    </lineage>
</organism>
<dbReference type="GO" id="GO:0016020">
    <property type="term" value="C:membrane"/>
    <property type="evidence" value="ECO:0007669"/>
    <property type="project" value="UniProtKB-SubCell"/>
</dbReference>
<keyword evidence="3" id="KW-0375">Hydrogen ion transport</keyword>
<dbReference type="HAMAP" id="MF_01416">
    <property type="entry name" value="ATP_synth_delta_bact"/>
    <property type="match status" value="1"/>
</dbReference>
<keyword evidence="6" id="KW-0066">ATP synthesis</keyword>
<dbReference type="SUPFAM" id="SSF47928">
    <property type="entry name" value="N-terminal domain of the delta subunit of the F1F0-ATP synthase"/>
    <property type="match status" value="1"/>
</dbReference>
<keyword evidence="2" id="KW-0813">Transport</keyword>
<sequence>MKETAVAVRYAKAFIAVYKKSGDLDRISSELSVMAGLYRDSHKFRNVIQNPAVSMKVKEGILDDVAKKAGFSEDTSSALTFLLQNGRAQIINEVAEEFEKMVFAALGRVRVEVTSADELTDSDKKAIAKKIKETTGRDAVMDTQVDPSLIGGVITKIGSNVMDGSVKNQLKALRVGV</sequence>
<keyword evidence="5" id="KW-0472">Membrane</keyword>
<accession>A0A3B1BRR4</accession>
<dbReference type="InterPro" id="IPR026015">
    <property type="entry name" value="ATP_synth_OSCP/delta_N_sf"/>
</dbReference>
<evidence type="ECO:0000256" key="3">
    <source>
        <dbReference type="ARBA" id="ARBA00022781"/>
    </source>
</evidence>
<evidence type="ECO:0000256" key="5">
    <source>
        <dbReference type="ARBA" id="ARBA00023136"/>
    </source>
</evidence>